<keyword evidence="8" id="KW-1185">Reference proteome</keyword>
<keyword evidence="2" id="KW-0863">Zinc-finger</keyword>
<feature type="compositionally biased region" description="Basic and acidic residues" evidence="4">
    <location>
        <begin position="200"/>
        <end position="211"/>
    </location>
</feature>
<dbReference type="EMBL" id="CM026428">
    <property type="protein sequence ID" value="KAG0566161.1"/>
    <property type="molecule type" value="Genomic_DNA"/>
</dbReference>
<dbReference type="GO" id="GO:0008270">
    <property type="term" value="F:zinc ion binding"/>
    <property type="evidence" value="ECO:0007669"/>
    <property type="project" value="UniProtKB-KW"/>
</dbReference>
<gene>
    <name evidence="7" type="ORF">KC19_7G043000</name>
</gene>
<accession>A0A8T0H232</accession>
<evidence type="ECO:0000256" key="2">
    <source>
        <dbReference type="ARBA" id="ARBA00022771"/>
    </source>
</evidence>
<keyword evidence="1" id="KW-0479">Metal-binding</keyword>
<evidence type="ECO:0000256" key="4">
    <source>
        <dbReference type="SAM" id="MobiDB-lite"/>
    </source>
</evidence>
<dbReference type="Gene3D" id="3.30.40.10">
    <property type="entry name" value="Zinc/RING finger domain, C3HC4 (zinc finger)"/>
    <property type="match status" value="1"/>
</dbReference>
<evidence type="ECO:0000256" key="1">
    <source>
        <dbReference type="ARBA" id="ARBA00022723"/>
    </source>
</evidence>
<dbReference type="PROSITE" id="PS51292">
    <property type="entry name" value="ZF_RING_CH"/>
    <property type="match status" value="1"/>
</dbReference>
<feature type="transmembrane region" description="Helical" evidence="5">
    <location>
        <begin position="336"/>
        <end position="357"/>
    </location>
</feature>
<evidence type="ECO:0000256" key="5">
    <source>
        <dbReference type="SAM" id="Phobius"/>
    </source>
</evidence>
<comment type="caution">
    <text evidence="7">The sequence shown here is derived from an EMBL/GenBank/DDBJ whole genome shotgun (WGS) entry which is preliminary data.</text>
</comment>
<dbReference type="Proteomes" id="UP000822688">
    <property type="component" value="Chromosome 7"/>
</dbReference>
<dbReference type="CDD" id="cd16495">
    <property type="entry name" value="RING_CH-C4HC3_MARCH"/>
    <property type="match status" value="1"/>
</dbReference>
<feature type="transmembrane region" description="Helical" evidence="5">
    <location>
        <begin position="395"/>
        <end position="416"/>
    </location>
</feature>
<feature type="region of interest" description="Disordered" evidence="4">
    <location>
        <begin position="1"/>
        <end position="86"/>
    </location>
</feature>
<feature type="compositionally biased region" description="Polar residues" evidence="4">
    <location>
        <begin position="19"/>
        <end position="67"/>
    </location>
</feature>
<dbReference type="PANTHER" id="PTHR46158">
    <property type="entry name" value="OS02G0165000 PROTEIN"/>
    <property type="match status" value="1"/>
</dbReference>
<protein>
    <recommendedName>
        <fullName evidence="6">RING-CH-type domain-containing protein</fullName>
    </recommendedName>
</protein>
<evidence type="ECO:0000313" key="8">
    <source>
        <dbReference type="Proteomes" id="UP000822688"/>
    </source>
</evidence>
<feature type="region of interest" description="Disordered" evidence="4">
    <location>
        <begin position="175"/>
        <end position="216"/>
    </location>
</feature>
<organism evidence="7 8">
    <name type="scientific">Ceratodon purpureus</name>
    <name type="common">Fire moss</name>
    <name type="synonym">Dicranum purpureum</name>
    <dbReference type="NCBI Taxonomy" id="3225"/>
    <lineage>
        <taxon>Eukaryota</taxon>
        <taxon>Viridiplantae</taxon>
        <taxon>Streptophyta</taxon>
        <taxon>Embryophyta</taxon>
        <taxon>Bryophyta</taxon>
        <taxon>Bryophytina</taxon>
        <taxon>Bryopsida</taxon>
        <taxon>Dicranidae</taxon>
        <taxon>Pseudoditrichales</taxon>
        <taxon>Ditrichaceae</taxon>
        <taxon>Ceratodon</taxon>
    </lineage>
</organism>
<keyword evidence="5" id="KW-1133">Transmembrane helix</keyword>
<dbReference type="InterPro" id="IPR011016">
    <property type="entry name" value="Znf_RING-CH"/>
</dbReference>
<dbReference type="SMART" id="SM00744">
    <property type="entry name" value="RINGv"/>
    <property type="match status" value="1"/>
</dbReference>
<keyword evidence="3" id="KW-0862">Zinc</keyword>
<dbReference type="AlphaFoldDB" id="A0A8T0H232"/>
<dbReference type="SUPFAM" id="SSF57850">
    <property type="entry name" value="RING/U-box"/>
    <property type="match status" value="1"/>
</dbReference>
<dbReference type="InterPro" id="IPR013083">
    <property type="entry name" value="Znf_RING/FYVE/PHD"/>
</dbReference>
<feature type="transmembrane region" description="Helical" evidence="5">
    <location>
        <begin position="364"/>
        <end position="383"/>
    </location>
</feature>
<feature type="region of interest" description="Disordered" evidence="4">
    <location>
        <begin position="425"/>
        <end position="458"/>
    </location>
</feature>
<dbReference type="PANTHER" id="PTHR46158:SF1">
    <property type="entry name" value="RING_U-BOX SUPERFAMILY PROTEIN"/>
    <property type="match status" value="1"/>
</dbReference>
<feature type="compositionally biased region" description="Polar residues" evidence="4">
    <location>
        <begin position="175"/>
        <end position="186"/>
    </location>
</feature>
<feature type="compositionally biased region" description="Basic and acidic residues" evidence="4">
    <location>
        <begin position="1"/>
        <end position="11"/>
    </location>
</feature>
<feature type="transmembrane region" description="Helical" evidence="5">
    <location>
        <begin position="310"/>
        <end position="330"/>
    </location>
</feature>
<dbReference type="Pfam" id="PF12906">
    <property type="entry name" value="RINGv"/>
    <property type="match status" value="1"/>
</dbReference>
<evidence type="ECO:0000313" key="7">
    <source>
        <dbReference type="EMBL" id="KAG0566161.1"/>
    </source>
</evidence>
<reference evidence="7" key="1">
    <citation type="submission" date="2020-06" db="EMBL/GenBank/DDBJ databases">
        <title>WGS assembly of Ceratodon purpureus strain R40.</title>
        <authorList>
            <person name="Carey S.B."/>
            <person name="Jenkins J."/>
            <person name="Shu S."/>
            <person name="Lovell J.T."/>
            <person name="Sreedasyam A."/>
            <person name="Maumus F."/>
            <person name="Tiley G.P."/>
            <person name="Fernandez-Pozo N."/>
            <person name="Barry K."/>
            <person name="Chen C."/>
            <person name="Wang M."/>
            <person name="Lipzen A."/>
            <person name="Daum C."/>
            <person name="Saski C.A."/>
            <person name="Payton A.C."/>
            <person name="Mcbreen J.C."/>
            <person name="Conrad R.E."/>
            <person name="Kollar L.M."/>
            <person name="Olsson S."/>
            <person name="Huttunen S."/>
            <person name="Landis J.B."/>
            <person name="Wickett N.J."/>
            <person name="Johnson M.G."/>
            <person name="Rensing S.A."/>
            <person name="Grimwood J."/>
            <person name="Schmutz J."/>
            <person name="Mcdaniel S.F."/>
        </authorList>
    </citation>
    <scope>NUCLEOTIDE SEQUENCE</scope>
    <source>
        <strain evidence="7">R40</strain>
    </source>
</reference>
<feature type="domain" description="RING-CH-type" evidence="6">
    <location>
        <begin position="215"/>
        <end position="278"/>
    </location>
</feature>
<dbReference type="OrthoDB" id="435038at2759"/>
<keyword evidence="5" id="KW-0812">Transmembrane</keyword>
<proteinExistence type="predicted"/>
<evidence type="ECO:0000256" key="3">
    <source>
        <dbReference type="ARBA" id="ARBA00022833"/>
    </source>
</evidence>
<name>A0A8T0H232_CERPU</name>
<keyword evidence="5" id="KW-0472">Membrane</keyword>
<evidence type="ECO:0000259" key="6">
    <source>
        <dbReference type="PROSITE" id="PS51292"/>
    </source>
</evidence>
<sequence length="487" mass="52261">MESVNHDEKMDGAWVDDAPSTSKDSISGKHQNPSPTQTELLSAGSDTTQSGKGVNSAPRPSSKSKSITGIPDKNGTRSGDTISGVVMGPVIPLSEKRTASMPVTPFLESSLEGFGLSSMHQSSSNASLTTESGSVELKNIARSASVPLNKLPLPPPRKPVGPNSGATVLLKSITPRTTVGTSGDDNTATKDSESITIQTDAEKGEKEHAKDGDEEIPEEEAVCRICFEELSDKHGETFKMECSCRGEMALAHKDCALKWFSIKGNRTCDVCGLEVCNLPVTVVRQGNQPSAITRPANQLLDTHTRVWQDVPVLVMLSMLVYFCFLEQLLVGQMGSGALAISLPFSCVLGLLAAITAANLVEKRYVWLYATCQLALVVCFAHIFYDVVHVESVLSILLAAFVGFGIAMVTSTLVIEYNNWKRRTAARAQREREADGSGNNTAQTPEPNPPTADPQHDHVLLQMEGGGLASLWLQSADNRQGQPSQLAR</sequence>